<evidence type="ECO:0000313" key="1">
    <source>
        <dbReference type="EMBL" id="MBB4736193.1"/>
    </source>
</evidence>
<reference evidence="1 2" key="1">
    <citation type="submission" date="2020-08" db="EMBL/GenBank/DDBJ databases">
        <title>Sequencing the genomes of 1000 actinobacteria strains.</title>
        <authorList>
            <person name="Klenk H.-P."/>
        </authorList>
    </citation>
    <scope>NUCLEOTIDE SEQUENCE [LARGE SCALE GENOMIC DNA]</scope>
    <source>
        <strain evidence="1 2">DSM 23974</strain>
    </source>
</reference>
<evidence type="ECO:0000313" key="2">
    <source>
        <dbReference type="Proteomes" id="UP000540191"/>
    </source>
</evidence>
<sequence length="147" mass="16262">MVINGAASPQKRNPHSREAAVYRLFQTKEGLFTATPWEPGDEPFSDLDPDHLAEGLRGLASGFEWKGLRWVIEEPAVRRAVLASLDMLAGRLIEALASTGRPRLEAGVEVRSLLFGAYLTGLEQWHMGGQEYPFETYFTRALTSAGD</sequence>
<accession>A0A7W7GQ14</accession>
<comment type="caution">
    <text evidence="1">The sequence shown here is derived from an EMBL/GenBank/DDBJ whole genome shotgun (WGS) entry which is preliminary data.</text>
</comment>
<organism evidence="1 2">
    <name type="scientific">Micrococcus cohnii</name>
    <dbReference type="NCBI Taxonomy" id="993416"/>
    <lineage>
        <taxon>Bacteria</taxon>
        <taxon>Bacillati</taxon>
        <taxon>Actinomycetota</taxon>
        <taxon>Actinomycetes</taxon>
        <taxon>Micrococcales</taxon>
        <taxon>Micrococcaceae</taxon>
        <taxon>Micrococcus</taxon>
    </lineage>
</organism>
<dbReference type="RefSeq" id="WP_158496199.1">
    <property type="nucleotide sequence ID" value="NZ_JACHNA010000001.1"/>
</dbReference>
<proteinExistence type="predicted"/>
<dbReference type="AlphaFoldDB" id="A0A7W7GQ14"/>
<gene>
    <name evidence="1" type="ORF">HDA30_001701</name>
</gene>
<keyword evidence="2" id="KW-1185">Reference proteome</keyword>
<dbReference type="Proteomes" id="UP000540191">
    <property type="component" value="Unassembled WGS sequence"/>
</dbReference>
<evidence type="ECO:0008006" key="3">
    <source>
        <dbReference type="Google" id="ProtNLM"/>
    </source>
</evidence>
<name>A0A7W7GQ14_9MICC</name>
<protein>
    <recommendedName>
        <fullName evidence="3">TetR family transcriptional regulator</fullName>
    </recommendedName>
</protein>
<dbReference type="EMBL" id="JACHNA010000001">
    <property type="protein sequence ID" value="MBB4736193.1"/>
    <property type="molecule type" value="Genomic_DNA"/>
</dbReference>